<dbReference type="PRINTS" id="PR00344">
    <property type="entry name" value="BCTRLSENSOR"/>
</dbReference>
<evidence type="ECO:0000256" key="8">
    <source>
        <dbReference type="SAM" id="Phobius"/>
    </source>
</evidence>
<dbReference type="Proteomes" id="UP001243009">
    <property type="component" value="Unassembled WGS sequence"/>
</dbReference>
<dbReference type="SMART" id="SM00091">
    <property type="entry name" value="PAS"/>
    <property type="match status" value="1"/>
</dbReference>
<dbReference type="CDD" id="cd00075">
    <property type="entry name" value="HATPase"/>
    <property type="match status" value="1"/>
</dbReference>
<keyword evidence="11" id="KW-1185">Reference proteome</keyword>
<dbReference type="SUPFAM" id="SSF55785">
    <property type="entry name" value="PYP-like sensor domain (PAS domain)"/>
    <property type="match status" value="1"/>
</dbReference>
<dbReference type="SMART" id="SM00388">
    <property type="entry name" value="HisKA"/>
    <property type="match status" value="1"/>
</dbReference>
<evidence type="ECO:0000256" key="2">
    <source>
        <dbReference type="ARBA" id="ARBA00012438"/>
    </source>
</evidence>
<dbReference type="Pfam" id="PF02518">
    <property type="entry name" value="HATPase_c"/>
    <property type="match status" value="1"/>
</dbReference>
<dbReference type="EMBL" id="JAUTWS010000022">
    <property type="protein sequence ID" value="MDO9710874.1"/>
    <property type="molecule type" value="Genomic_DNA"/>
</dbReference>
<organism evidence="10 11">
    <name type="scientific">Paracraurococcus lichenis</name>
    <dbReference type="NCBI Taxonomy" id="3064888"/>
    <lineage>
        <taxon>Bacteria</taxon>
        <taxon>Pseudomonadati</taxon>
        <taxon>Pseudomonadota</taxon>
        <taxon>Alphaproteobacteria</taxon>
        <taxon>Acetobacterales</taxon>
        <taxon>Roseomonadaceae</taxon>
        <taxon>Paracraurococcus</taxon>
    </lineage>
</organism>
<keyword evidence="5" id="KW-0418">Kinase</keyword>
<dbReference type="Gene3D" id="3.30.565.10">
    <property type="entry name" value="Histidine kinase-like ATPase, C-terminal domain"/>
    <property type="match status" value="1"/>
</dbReference>
<dbReference type="Pfam" id="PF00512">
    <property type="entry name" value="HisKA"/>
    <property type="match status" value="1"/>
</dbReference>
<dbReference type="Gene3D" id="1.10.287.130">
    <property type="match status" value="1"/>
</dbReference>
<evidence type="ECO:0000256" key="5">
    <source>
        <dbReference type="ARBA" id="ARBA00022777"/>
    </source>
</evidence>
<comment type="catalytic activity">
    <reaction evidence="1">
        <text>ATP + protein L-histidine = ADP + protein N-phospho-L-histidine.</text>
        <dbReference type="EC" id="2.7.13.3"/>
    </reaction>
</comment>
<dbReference type="EC" id="2.7.13.3" evidence="2"/>
<evidence type="ECO:0000256" key="1">
    <source>
        <dbReference type="ARBA" id="ARBA00000085"/>
    </source>
</evidence>
<comment type="caution">
    <text evidence="10">The sequence shown here is derived from an EMBL/GenBank/DDBJ whole genome shotgun (WGS) entry which is preliminary data.</text>
</comment>
<feature type="transmembrane region" description="Helical" evidence="8">
    <location>
        <begin position="12"/>
        <end position="33"/>
    </location>
</feature>
<keyword evidence="6" id="KW-0902">Two-component regulatory system</keyword>
<feature type="domain" description="Histidine kinase" evidence="9">
    <location>
        <begin position="241"/>
        <end position="464"/>
    </location>
</feature>
<protein>
    <recommendedName>
        <fullName evidence="2">histidine kinase</fullName>
        <ecNumber evidence="2">2.7.13.3</ecNumber>
    </recommendedName>
</protein>
<reference evidence="10 11" key="1">
    <citation type="submission" date="2023-08" db="EMBL/GenBank/DDBJ databases">
        <title>The draft genome sequence of Paracraurococcus sp. LOR1-02.</title>
        <authorList>
            <person name="Kingkaew E."/>
            <person name="Tanasupawat S."/>
        </authorList>
    </citation>
    <scope>NUCLEOTIDE SEQUENCE [LARGE SCALE GENOMIC DNA]</scope>
    <source>
        <strain evidence="10 11">LOR1-02</strain>
    </source>
</reference>
<dbReference type="RefSeq" id="WP_305105734.1">
    <property type="nucleotide sequence ID" value="NZ_JAUTWS010000022.1"/>
</dbReference>
<dbReference type="PROSITE" id="PS50109">
    <property type="entry name" value="HIS_KIN"/>
    <property type="match status" value="1"/>
</dbReference>
<dbReference type="Gene3D" id="3.30.450.20">
    <property type="entry name" value="PAS domain"/>
    <property type="match status" value="1"/>
</dbReference>
<accession>A0ABT9E3Y2</accession>
<dbReference type="InterPro" id="IPR036890">
    <property type="entry name" value="HATPase_C_sf"/>
</dbReference>
<dbReference type="InterPro" id="IPR003594">
    <property type="entry name" value="HATPase_dom"/>
</dbReference>
<evidence type="ECO:0000256" key="6">
    <source>
        <dbReference type="ARBA" id="ARBA00023012"/>
    </source>
</evidence>
<dbReference type="InterPro" id="IPR036097">
    <property type="entry name" value="HisK_dim/P_sf"/>
</dbReference>
<proteinExistence type="predicted"/>
<dbReference type="SMART" id="SM00387">
    <property type="entry name" value="HATPase_c"/>
    <property type="match status" value="1"/>
</dbReference>
<name>A0ABT9E3Y2_9PROT</name>
<keyword evidence="10" id="KW-0547">Nucleotide-binding</keyword>
<keyword evidence="7 8" id="KW-0472">Membrane</keyword>
<gene>
    <name evidence="10" type="ORF">Q7A36_21160</name>
</gene>
<keyword evidence="4" id="KW-0808">Transferase</keyword>
<evidence type="ECO:0000313" key="11">
    <source>
        <dbReference type="Proteomes" id="UP001243009"/>
    </source>
</evidence>
<dbReference type="GO" id="GO:0005524">
    <property type="term" value="F:ATP binding"/>
    <property type="evidence" value="ECO:0007669"/>
    <property type="project" value="UniProtKB-KW"/>
</dbReference>
<evidence type="ECO:0000259" key="9">
    <source>
        <dbReference type="PROSITE" id="PS50109"/>
    </source>
</evidence>
<keyword evidence="8" id="KW-1133">Transmembrane helix</keyword>
<dbReference type="InterPro" id="IPR013656">
    <property type="entry name" value="PAS_4"/>
</dbReference>
<evidence type="ECO:0000256" key="3">
    <source>
        <dbReference type="ARBA" id="ARBA00022553"/>
    </source>
</evidence>
<dbReference type="Pfam" id="PF08448">
    <property type="entry name" value="PAS_4"/>
    <property type="match status" value="1"/>
</dbReference>
<dbReference type="InterPro" id="IPR035965">
    <property type="entry name" value="PAS-like_dom_sf"/>
</dbReference>
<sequence>MLRLPPGRILGAAGLIGAVPAAVLLALMLSGALAVGAGLLALLACLLAAVLVAGLWIGNLARLAEALRRAAAEDGRLVPPSATPLLPAVEEIVEGVSRLARTLAEQGALVGRLRRADEAIVESLPDPLLVLSPERQPLRANAAARALFGAEGEAARGGPRGGDVAALLRHPALATAVDRALAEHRPQTCDLVLPVPVAREIAAQVIPMEPALADGGRIVIVLGDRTRERAIERMRADFVANASHELRTPLASLIGFIETLRGPAEDDPAARARFLGIMAEQSERMRRLIDDLLGLSRIELTEHQPPTGRARLAAVVRAELEALEPLLRARQVTVLPALEEAVLATPADAEQLGQVVRNLLENAVRHGREGGEVRVAVGFAEGAGRRGGVVLEVVDDGPGIPREHIPRLTERFYRVDKGRSRSAGGTGLGLAIVKHIVNRHRGQLAIESEEGAGASFRVWLPGRIAEAAPQVAA</sequence>
<dbReference type="SUPFAM" id="SSF47384">
    <property type="entry name" value="Homodimeric domain of signal transducing histidine kinase"/>
    <property type="match status" value="1"/>
</dbReference>
<feature type="transmembrane region" description="Helical" evidence="8">
    <location>
        <begin position="39"/>
        <end position="61"/>
    </location>
</feature>
<dbReference type="PANTHER" id="PTHR45453:SF1">
    <property type="entry name" value="PHOSPHATE REGULON SENSOR PROTEIN PHOR"/>
    <property type="match status" value="1"/>
</dbReference>
<dbReference type="InterPro" id="IPR004358">
    <property type="entry name" value="Sig_transdc_His_kin-like_C"/>
</dbReference>
<dbReference type="SUPFAM" id="SSF55874">
    <property type="entry name" value="ATPase domain of HSP90 chaperone/DNA topoisomerase II/histidine kinase"/>
    <property type="match status" value="1"/>
</dbReference>
<evidence type="ECO:0000256" key="7">
    <source>
        <dbReference type="ARBA" id="ARBA00023136"/>
    </source>
</evidence>
<dbReference type="CDD" id="cd00082">
    <property type="entry name" value="HisKA"/>
    <property type="match status" value="1"/>
</dbReference>
<dbReference type="InterPro" id="IPR003661">
    <property type="entry name" value="HisK_dim/P_dom"/>
</dbReference>
<keyword evidence="10" id="KW-0067">ATP-binding</keyword>
<dbReference type="InterPro" id="IPR005467">
    <property type="entry name" value="His_kinase_dom"/>
</dbReference>
<dbReference type="InterPro" id="IPR050351">
    <property type="entry name" value="BphY/WalK/GraS-like"/>
</dbReference>
<keyword evidence="3" id="KW-0597">Phosphoprotein</keyword>
<dbReference type="PANTHER" id="PTHR45453">
    <property type="entry name" value="PHOSPHATE REGULON SENSOR PROTEIN PHOR"/>
    <property type="match status" value="1"/>
</dbReference>
<keyword evidence="8" id="KW-0812">Transmembrane</keyword>
<evidence type="ECO:0000313" key="10">
    <source>
        <dbReference type="EMBL" id="MDO9710874.1"/>
    </source>
</evidence>
<dbReference type="InterPro" id="IPR000014">
    <property type="entry name" value="PAS"/>
</dbReference>
<evidence type="ECO:0000256" key="4">
    <source>
        <dbReference type="ARBA" id="ARBA00022679"/>
    </source>
</evidence>